<feature type="transmembrane region" description="Helical" evidence="14">
    <location>
        <begin position="147"/>
        <end position="169"/>
    </location>
</feature>
<dbReference type="InterPro" id="IPR048259">
    <property type="entry name" value="Cytochrome_b_N_euk/bac"/>
</dbReference>
<dbReference type="SUPFAM" id="SSF81342">
    <property type="entry name" value="Transmembrane di-heme cytochromes"/>
    <property type="match status" value="1"/>
</dbReference>
<reference evidence="17 18" key="1">
    <citation type="submission" date="2024-01" db="EMBL/GenBank/DDBJ databases">
        <authorList>
            <consortium name="Genoscope - CEA"/>
            <person name="William W."/>
        </authorList>
    </citation>
    <scope>NUCLEOTIDE SEQUENCE [LARGE SCALE GENOMIC DNA]</scope>
    <source>
        <strain evidence="17 18">29B2s-10</strain>
    </source>
</reference>
<keyword evidence="13 14" id="KW-0472">Membrane</keyword>
<keyword evidence="17" id="KW-0378">Hydrolase</keyword>
<evidence type="ECO:0000256" key="9">
    <source>
        <dbReference type="ARBA" id="ARBA00022982"/>
    </source>
</evidence>
<evidence type="ECO:0000256" key="12">
    <source>
        <dbReference type="ARBA" id="ARBA00023128"/>
    </source>
</evidence>
<evidence type="ECO:0000256" key="13">
    <source>
        <dbReference type="ARBA" id="ARBA00023136"/>
    </source>
</evidence>
<organism evidence="17 18">
    <name type="scientific">[Candida] anglica</name>
    <dbReference type="NCBI Taxonomy" id="148631"/>
    <lineage>
        <taxon>Eukaryota</taxon>
        <taxon>Fungi</taxon>
        <taxon>Dikarya</taxon>
        <taxon>Ascomycota</taxon>
        <taxon>Saccharomycotina</taxon>
        <taxon>Pichiomycetes</taxon>
        <taxon>Debaryomycetaceae</taxon>
        <taxon>Kurtzmaniella</taxon>
    </lineage>
</organism>
<feature type="domain" description="Cytochrome b/b6 C-terminal region profile" evidence="16">
    <location>
        <begin position="211"/>
        <end position="270"/>
    </location>
</feature>
<evidence type="ECO:0000259" key="15">
    <source>
        <dbReference type="PROSITE" id="PS51002"/>
    </source>
</evidence>
<name>A0ABP0EPW5_9ASCO</name>
<proteinExistence type="predicted"/>
<evidence type="ECO:0000256" key="7">
    <source>
        <dbReference type="ARBA" id="ARBA00022723"/>
    </source>
</evidence>
<evidence type="ECO:0000313" key="18">
    <source>
        <dbReference type="Proteomes" id="UP001497600"/>
    </source>
</evidence>
<keyword evidence="4" id="KW-0349">Heme</keyword>
<feature type="domain" description="Cytochrome b/b6 N-terminal region profile" evidence="15">
    <location>
        <begin position="1"/>
        <end position="210"/>
    </location>
</feature>
<sequence>MTIRKTNPYLSLANSYLMDSPQPSSMNYWWNLGSLTGLCLVMQMLSGMFLAMHYSSHMELAFSSVEHMMRDVNAGWLMRYMHANGASFFFMCMYLHIGKALYYGSYKTPRTLAWTMGVMMLVLTMATAFMGYCLVYGQMSHWGATVMTNLLSAMPFLGNDMVPFMWGGFSVSNPTMQRFFALHYLLPFMLAALVVMHFMALHVHGSGNPVGMSGNMDRMPMHSYFMFKDLMTVFVFMFMFSLFMYFSPNTLGHADNYMPGNAMVTPASMKQKMLTDKNSSKEEITKELQSNNSIKMDNFNKDFRLIMNGLFQAEGHMGGELFKPNTMDFKPMVYMSLYASDKTMKLFKHLNNEFNNKLNYKIYLNKSGMYYMRMYTMKWDIIMNKWMPYFNNCYGDKQRDLKMLMKLYYLSCDHRLGMNSNNNNFKMKFMYLVYNMVDNSQKFLSLNEKINLVMENAVMDLNYLKTYFNNIIKLNMPKMSMPFMLGLYLGDGSFDMFIRHKDKSVWYNPCLMMNQKYTKDNDNLLKLMSLFLNDLNITSNMSYRPSDSSAVSPTCRSGNPKNNTMMLLKIESMKNMKLLESEFKLYNQYFFNKSEQMYLLEKACTLLNKVKFWRESNTMTLSLMHNNKNIKNYNFYMKMVNDYFDKVQNDNYFISLNDNKSWNVKLPMKIKPNKKYFTFMNSKSEIIMDKLEALNLAKNYRNEKLKNWLIENKLM</sequence>
<evidence type="ECO:0000256" key="14">
    <source>
        <dbReference type="SAM" id="Phobius"/>
    </source>
</evidence>
<dbReference type="CDD" id="cd00284">
    <property type="entry name" value="Cytochrome_b_N"/>
    <property type="match status" value="1"/>
</dbReference>
<dbReference type="PANTHER" id="PTHR19271:SF16">
    <property type="entry name" value="CYTOCHROME B"/>
    <property type="match status" value="1"/>
</dbReference>
<keyword evidence="17" id="KW-0255">Endonuclease</keyword>
<evidence type="ECO:0000259" key="16">
    <source>
        <dbReference type="PROSITE" id="PS51003"/>
    </source>
</evidence>
<keyword evidence="7" id="KW-0479">Metal-binding</keyword>
<evidence type="ECO:0000256" key="2">
    <source>
        <dbReference type="ARBA" id="ARBA00013531"/>
    </source>
</evidence>
<keyword evidence="3" id="KW-0813">Transport</keyword>
<dbReference type="InterPro" id="IPR005797">
    <property type="entry name" value="Cyt_b/b6_N"/>
</dbReference>
<dbReference type="Pfam" id="PF00033">
    <property type="entry name" value="Cytochrome_B"/>
    <property type="match status" value="1"/>
</dbReference>
<evidence type="ECO:0000256" key="10">
    <source>
        <dbReference type="ARBA" id="ARBA00022989"/>
    </source>
</evidence>
<comment type="subcellular location">
    <subcellularLocation>
        <location evidence="1">Mitochondrion inner membrane</location>
        <topology evidence="1">Multi-pass membrane protein</topology>
    </subcellularLocation>
</comment>
<dbReference type="InterPro" id="IPR016174">
    <property type="entry name" value="Di-haem_cyt_TM"/>
</dbReference>
<keyword evidence="10 14" id="KW-1133">Transmembrane helix</keyword>
<geneLocation type="mitochondrion" evidence="17"/>
<feature type="transmembrane region" description="Helical" evidence="14">
    <location>
        <begin position="181"/>
        <end position="203"/>
    </location>
</feature>
<dbReference type="InterPro" id="IPR005798">
    <property type="entry name" value="Cyt_b/b6_C"/>
</dbReference>
<dbReference type="EMBL" id="OZ004261">
    <property type="protein sequence ID" value="CAK7923052.1"/>
    <property type="molecule type" value="Genomic_DNA"/>
</dbReference>
<keyword evidence="6 14" id="KW-0812">Transmembrane</keyword>
<evidence type="ECO:0000313" key="17">
    <source>
        <dbReference type="EMBL" id="CAK7923052.1"/>
    </source>
</evidence>
<evidence type="ECO:0000256" key="3">
    <source>
        <dbReference type="ARBA" id="ARBA00022448"/>
    </source>
</evidence>
<dbReference type="Proteomes" id="UP001497600">
    <property type="component" value="Mitochondrion MIT"/>
</dbReference>
<keyword evidence="11" id="KW-0408">Iron</keyword>
<dbReference type="PANTHER" id="PTHR19271">
    <property type="entry name" value="CYTOCHROME B"/>
    <property type="match status" value="1"/>
</dbReference>
<dbReference type="GO" id="GO:0004519">
    <property type="term" value="F:endonuclease activity"/>
    <property type="evidence" value="ECO:0007669"/>
    <property type="project" value="UniProtKB-KW"/>
</dbReference>
<keyword evidence="8" id="KW-0999">Mitochondrion inner membrane</keyword>
<evidence type="ECO:0000256" key="1">
    <source>
        <dbReference type="ARBA" id="ARBA00004448"/>
    </source>
</evidence>
<dbReference type="PROSITE" id="PS51002">
    <property type="entry name" value="CYTB_NTER"/>
    <property type="match status" value="1"/>
</dbReference>
<evidence type="ECO:0000256" key="4">
    <source>
        <dbReference type="ARBA" id="ARBA00022617"/>
    </source>
</evidence>
<keyword evidence="9" id="KW-0249">Electron transport</keyword>
<keyword evidence="18" id="KW-1185">Reference proteome</keyword>
<evidence type="ECO:0000256" key="5">
    <source>
        <dbReference type="ARBA" id="ARBA00022660"/>
    </source>
</evidence>
<dbReference type="PROSITE" id="PS51003">
    <property type="entry name" value="CYTB_CTER"/>
    <property type="match status" value="1"/>
</dbReference>
<protein>
    <recommendedName>
        <fullName evidence="2">Cytochrome b</fullName>
    </recommendedName>
</protein>
<feature type="transmembrane region" description="Helical" evidence="14">
    <location>
        <begin position="112"/>
        <end position="135"/>
    </location>
</feature>
<dbReference type="InterPro" id="IPR027387">
    <property type="entry name" value="Cytb/b6-like_sf"/>
</dbReference>
<dbReference type="Gene3D" id="1.20.810.10">
    <property type="entry name" value="Cytochrome Bc1 Complex, Chain C"/>
    <property type="match status" value="1"/>
</dbReference>
<evidence type="ECO:0000256" key="11">
    <source>
        <dbReference type="ARBA" id="ARBA00023004"/>
    </source>
</evidence>
<keyword evidence="17" id="KW-0540">Nuclease</keyword>
<feature type="transmembrane region" description="Helical" evidence="14">
    <location>
        <begin position="28"/>
        <end position="55"/>
    </location>
</feature>
<keyword evidence="5" id="KW-0679">Respiratory chain</keyword>
<feature type="transmembrane region" description="Helical" evidence="14">
    <location>
        <begin position="76"/>
        <end position="97"/>
    </location>
</feature>
<evidence type="ECO:0000256" key="6">
    <source>
        <dbReference type="ARBA" id="ARBA00022692"/>
    </source>
</evidence>
<gene>
    <name evidence="17" type="primary">cob</name>
    <name evidence="17" type="ORF">CAAN4_X01024</name>
</gene>
<feature type="transmembrane region" description="Helical" evidence="14">
    <location>
        <begin position="224"/>
        <end position="246"/>
    </location>
</feature>
<evidence type="ECO:0000256" key="8">
    <source>
        <dbReference type="ARBA" id="ARBA00022792"/>
    </source>
</evidence>
<accession>A0ABP0EPW5</accession>
<keyword evidence="12 17" id="KW-0496">Mitochondrion</keyword>